<evidence type="ECO:0000313" key="1">
    <source>
        <dbReference type="EMBL" id="UWZ81756.1"/>
    </source>
</evidence>
<organism evidence="1 2">
    <name type="scientific">Occallatibacter riparius</name>
    <dbReference type="NCBI Taxonomy" id="1002689"/>
    <lineage>
        <taxon>Bacteria</taxon>
        <taxon>Pseudomonadati</taxon>
        <taxon>Acidobacteriota</taxon>
        <taxon>Terriglobia</taxon>
        <taxon>Terriglobales</taxon>
        <taxon>Acidobacteriaceae</taxon>
        <taxon>Occallatibacter</taxon>
    </lineage>
</organism>
<accession>A0A9J7BFH1</accession>
<name>A0A9J7BFH1_9BACT</name>
<evidence type="ECO:0000313" key="2">
    <source>
        <dbReference type="Proteomes" id="UP001059380"/>
    </source>
</evidence>
<dbReference type="RefSeq" id="WP_260790635.1">
    <property type="nucleotide sequence ID" value="NZ_CP093313.1"/>
</dbReference>
<dbReference type="AlphaFoldDB" id="A0A9J7BFH1"/>
<reference evidence="1" key="1">
    <citation type="submission" date="2021-04" db="EMBL/GenBank/DDBJ databases">
        <title>Phylogenetic analysis of Acidobacteriaceae.</title>
        <authorList>
            <person name="Qiu L."/>
            <person name="Zhang Q."/>
        </authorList>
    </citation>
    <scope>NUCLEOTIDE SEQUENCE</scope>
    <source>
        <strain evidence="1">DSM 25168</strain>
    </source>
</reference>
<dbReference type="KEGG" id="orp:MOP44_14295"/>
<dbReference type="Proteomes" id="UP001059380">
    <property type="component" value="Chromosome"/>
</dbReference>
<gene>
    <name evidence="1" type="ORF">MOP44_14295</name>
</gene>
<proteinExistence type="predicted"/>
<protein>
    <submittedName>
        <fullName evidence="1">Uncharacterized protein</fullName>
    </submittedName>
</protein>
<sequence length="267" mass="26471">MAYYSIAGTGPVSFVDVNQNQLEIPLNQIFVTPNGVDASSWPHFGANATLVPALLAKLVLQGAVSASTTPATPPSLTATAAHAGTGGNSITISFSSPSPAAGTVTITVAAKEVYKDMTPALIGTTLGTSAGAAEGLVYVSDPGTGEMPGTFSGAISAGPDFNLAVPEAADSSKTAFTLAATSQDPAADAQLIKLDIVPDAGAPPTTFTLTVSWTKTQTDVKLSSLSATNPFAYLVTFSGQSGPLPAAGSITLKGGAAGHTASASLLS</sequence>
<keyword evidence="2" id="KW-1185">Reference proteome</keyword>
<dbReference type="EMBL" id="CP093313">
    <property type="protein sequence ID" value="UWZ81756.1"/>
    <property type="molecule type" value="Genomic_DNA"/>
</dbReference>